<dbReference type="SUPFAM" id="SSF54506">
    <property type="entry name" value="Diaminopimelate epimerase-like"/>
    <property type="match status" value="1"/>
</dbReference>
<dbReference type="RefSeq" id="WP_327618517.1">
    <property type="nucleotide sequence ID" value="NZ_JAYWTM010000011.1"/>
</dbReference>
<evidence type="ECO:0000313" key="3">
    <source>
        <dbReference type="Proteomes" id="UP001309705"/>
    </source>
</evidence>
<organism evidence="2 3">
    <name type="scientific">Brenneria populi</name>
    <dbReference type="NCBI Taxonomy" id="1505588"/>
    <lineage>
        <taxon>Bacteria</taxon>
        <taxon>Pseudomonadati</taxon>
        <taxon>Pseudomonadota</taxon>
        <taxon>Gammaproteobacteria</taxon>
        <taxon>Enterobacterales</taxon>
        <taxon>Pectobacteriaceae</taxon>
        <taxon>Brenneria</taxon>
    </lineage>
</organism>
<sequence length="294" mass="32367">MPQQRRFKQIDVFTRQPLKGNPLAVVLDADGLSDEQMRNIARWTHLSETTFVVPPTNPLADYGVRIFTPEQELAFAGHPTLGTAHALLESGFPTKSPGQIIQQSGIGLVPININDDDSLAFHVPPATIEPFDATLTPLLERTLGSARIDKRYAPATVRMGISWLMIRMDDARSCLEVAPDAQSLADLQAACRINGIAVYGPHDNAIPTDYEVRTFYIELGHIKEDPVTGSANACLACILRQQHYPDSDASQQLDYRVRQGTKLQSDGRISVVYLNDEPWVGGHSVTLIDGTLRV</sequence>
<dbReference type="PANTHER" id="PTHR13774">
    <property type="entry name" value="PHENAZINE BIOSYNTHESIS PROTEIN"/>
    <property type="match status" value="1"/>
</dbReference>
<dbReference type="PANTHER" id="PTHR13774:SF32">
    <property type="entry name" value="ANTISENSE-ENHANCING SEQUENCE 1"/>
    <property type="match status" value="1"/>
</dbReference>
<keyword evidence="3" id="KW-1185">Reference proteome</keyword>
<dbReference type="PIRSF" id="PIRSF016184">
    <property type="entry name" value="PhzC_PhzF"/>
    <property type="match status" value="1"/>
</dbReference>
<evidence type="ECO:0000313" key="2">
    <source>
        <dbReference type="EMBL" id="MEC5343570.1"/>
    </source>
</evidence>
<evidence type="ECO:0000256" key="1">
    <source>
        <dbReference type="ARBA" id="ARBA00008270"/>
    </source>
</evidence>
<dbReference type="Proteomes" id="UP001309705">
    <property type="component" value="Unassembled WGS sequence"/>
</dbReference>
<dbReference type="Gene3D" id="3.10.310.10">
    <property type="entry name" value="Diaminopimelate Epimerase, Chain A, domain 1"/>
    <property type="match status" value="2"/>
</dbReference>
<gene>
    <name evidence="2" type="ORF">VSX58_13295</name>
</gene>
<comment type="caution">
    <text evidence="2">The sequence shown here is derived from an EMBL/GenBank/DDBJ whole genome shotgun (WGS) entry which is preliminary data.</text>
</comment>
<comment type="similarity">
    <text evidence="1">Belongs to the PhzF family.</text>
</comment>
<reference evidence="2 3" key="1">
    <citation type="journal article" date="2017" name="Int. J. Syst. Evol. Microbiol.">
        <title>Brenneria populi subsp. brevivirga subsp. nov. isolated from symptomatic bark of Populus x euramericana canker, and description of Brenneria populi subsp. populi subsp. nov.</title>
        <authorList>
            <person name="Zheng M.H."/>
            <person name="Piao C.G."/>
            <person name="Xue H."/>
            <person name="Guo M.W."/>
            <person name="Li Y."/>
        </authorList>
    </citation>
    <scope>NUCLEOTIDE SEQUENCE [LARGE SCALE GENOMIC DNA]</scope>
    <source>
        <strain evidence="2 3">D9-5</strain>
    </source>
</reference>
<dbReference type="EMBL" id="JAYWTM010000011">
    <property type="protein sequence ID" value="MEC5343570.1"/>
    <property type="molecule type" value="Genomic_DNA"/>
</dbReference>
<protein>
    <submittedName>
        <fullName evidence="2">PhzF family phenazine biosynthesis protein</fullName>
    </submittedName>
</protein>
<name>A0ABU6JSL9_9GAMM</name>
<dbReference type="Pfam" id="PF02567">
    <property type="entry name" value="PhzC-PhzF"/>
    <property type="match status" value="1"/>
</dbReference>
<dbReference type="InterPro" id="IPR003719">
    <property type="entry name" value="Phenazine_PhzF-like"/>
</dbReference>
<proteinExistence type="inferred from homology"/>
<dbReference type="NCBIfam" id="TIGR00654">
    <property type="entry name" value="PhzF_family"/>
    <property type="match status" value="1"/>
</dbReference>
<accession>A0ABU6JSL9</accession>